<dbReference type="Pfam" id="PF02367">
    <property type="entry name" value="TsaE"/>
    <property type="match status" value="1"/>
</dbReference>
<dbReference type="PANTHER" id="PTHR33540:SF2">
    <property type="entry name" value="TRNA THREONYLCARBAMOYLADENOSINE BIOSYNTHESIS PROTEIN TSAE"/>
    <property type="match status" value="1"/>
</dbReference>
<reference evidence="11" key="2">
    <citation type="submission" date="2020-09" db="EMBL/GenBank/DDBJ databases">
        <authorList>
            <person name="Sun Q."/>
            <person name="Zhou Y."/>
        </authorList>
    </citation>
    <scope>NUCLEOTIDE SEQUENCE</scope>
    <source>
        <strain evidence="11">CGMCC 1.15758</strain>
    </source>
</reference>
<dbReference type="SUPFAM" id="SSF52540">
    <property type="entry name" value="P-loop containing nucleoside triphosphate hydrolases"/>
    <property type="match status" value="1"/>
</dbReference>
<dbReference type="GO" id="GO:0005737">
    <property type="term" value="C:cytoplasm"/>
    <property type="evidence" value="ECO:0007669"/>
    <property type="project" value="UniProtKB-SubCell"/>
</dbReference>
<keyword evidence="7" id="KW-0547">Nucleotide-binding</keyword>
<reference evidence="11" key="1">
    <citation type="journal article" date="2014" name="Int. J. Syst. Evol. Microbiol.">
        <title>Complete genome sequence of Corynebacterium casei LMG S-19264T (=DSM 44701T), isolated from a smear-ripened cheese.</title>
        <authorList>
            <consortium name="US DOE Joint Genome Institute (JGI-PGF)"/>
            <person name="Walter F."/>
            <person name="Albersmeier A."/>
            <person name="Kalinowski J."/>
            <person name="Ruckert C."/>
        </authorList>
    </citation>
    <scope>NUCLEOTIDE SEQUENCE</scope>
    <source>
        <strain evidence="11">CGMCC 1.15758</strain>
    </source>
</reference>
<sequence length="144" mass="16252">MTIEQNKAKQHVIENELEMLKFGKQISQSLNKGDVIYLHGDLGAGKTTLTKGILQGLGFTGSVKSPTYTLVETYPINGITLQHFDLYRLSDPEELEWIGIRDYFTNDTISLIEWPQKGGDFLPRPTKEIYIQYANTGRAITISD</sequence>
<keyword evidence="9" id="KW-0460">Magnesium</keyword>
<evidence type="ECO:0000256" key="2">
    <source>
        <dbReference type="ARBA" id="ARBA00007599"/>
    </source>
</evidence>
<accession>A0A8J3E9J0</accession>
<dbReference type="AlphaFoldDB" id="A0A8J3E9J0"/>
<dbReference type="Gene3D" id="3.40.50.300">
    <property type="entry name" value="P-loop containing nucleotide triphosphate hydrolases"/>
    <property type="match status" value="1"/>
</dbReference>
<dbReference type="EMBL" id="BMJS01000022">
    <property type="protein sequence ID" value="GGG01608.1"/>
    <property type="molecule type" value="Genomic_DNA"/>
</dbReference>
<organism evidence="11 12">
    <name type="scientific">Cysteiniphilum litorale</name>
    <dbReference type="NCBI Taxonomy" id="2056700"/>
    <lineage>
        <taxon>Bacteria</taxon>
        <taxon>Pseudomonadati</taxon>
        <taxon>Pseudomonadota</taxon>
        <taxon>Gammaproteobacteria</taxon>
        <taxon>Thiotrichales</taxon>
        <taxon>Fastidiosibacteraceae</taxon>
        <taxon>Cysteiniphilum</taxon>
    </lineage>
</organism>
<evidence type="ECO:0000256" key="8">
    <source>
        <dbReference type="ARBA" id="ARBA00022840"/>
    </source>
</evidence>
<dbReference type="NCBIfam" id="TIGR00150">
    <property type="entry name" value="T6A_YjeE"/>
    <property type="match status" value="1"/>
</dbReference>
<dbReference type="InterPro" id="IPR003442">
    <property type="entry name" value="T6A_TsaE"/>
</dbReference>
<comment type="subcellular location">
    <subcellularLocation>
        <location evidence="1">Cytoplasm</location>
    </subcellularLocation>
</comment>
<evidence type="ECO:0000256" key="10">
    <source>
        <dbReference type="ARBA" id="ARBA00032441"/>
    </source>
</evidence>
<evidence type="ECO:0000256" key="9">
    <source>
        <dbReference type="ARBA" id="ARBA00022842"/>
    </source>
</evidence>
<keyword evidence="6" id="KW-0479">Metal-binding</keyword>
<gene>
    <name evidence="11" type="primary">yjeE</name>
    <name evidence="11" type="ORF">GCM10010995_18840</name>
</gene>
<dbReference type="GO" id="GO:0002949">
    <property type="term" value="P:tRNA threonylcarbamoyladenosine modification"/>
    <property type="evidence" value="ECO:0007669"/>
    <property type="project" value="InterPro"/>
</dbReference>
<proteinExistence type="inferred from homology"/>
<dbReference type="RefSeq" id="WP_224742283.1">
    <property type="nucleotide sequence ID" value="NZ_BMJS01000022.1"/>
</dbReference>
<evidence type="ECO:0000256" key="3">
    <source>
        <dbReference type="ARBA" id="ARBA00019010"/>
    </source>
</evidence>
<dbReference type="PANTHER" id="PTHR33540">
    <property type="entry name" value="TRNA THREONYLCARBAMOYLADENOSINE BIOSYNTHESIS PROTEIN TSAE"/>
    <property type="match status" value="1"/>
</dbReference>
<protein>
    <recommendedName>
        <fullName evidence="3">tRNA threonylcarbamoyladenosine biosynthesis protein TsaE</fullName>
    </recommendedName>
    <alternativeName>
        <fullName evidence="10">t(6)A37 threonylcarbamoyladenosine biosynthesis protein TsaE</fullName>
    </alternativeName>
</protein>
<keyword evidence="5" id="KW-0819">tRNA processing</keyword>
<dbReference type="InterPro" id="IPR027417">
    <property type="entry name" value="P-loop_NTPase"/>
</dbReference>
<name>A0A8J3E9J0_9GAMM</name>
<dbReference type="GO" id="GO:0005524">
    <property type="term" value="F:ATP binding"/>
    <property type="evidence" value="ECO:0007669"/>
    <property type="project" value="UniProtKB-KW"/>
</dbReference>
<dbReference type="Proteomes" id="UP000636949">
    <property type="component" value="Unassembled WGS sequence"/>
</dbReference>
<evidence type="ECO:0000256" key="5">
    <source>
        <dbReference type="ARBA" id="ARBA00022694"/>
    </source>
</evidence>
<evidence type="ECO:0000256" key="6">
    <source>
        <dbReference type="ARBA" id="ARBA00022723"/>
    </source>
</evidence>
<evidence type="ECO:0000256" key="7">
    <source>
        <dbReference type="ARBA" id="ARBA00022741"/>
    </source>
</evidence>
<keyword evidence="12" id="KW-1185">Reference proteome</keyword>
<evidence type="ECO:0000256" key="1">
    <source>
        <dbReference type="ARBA" id="ARBA00004496"/>
    </source>
</evidence>
<dbReference type="GO" id="GO:0046872">
    <property type="term" value="F:metal ion binding"/>
    <property type="evidence" value="ECO:0007669"/>
    <property type="project" value="UniProtKB-KW"/>
</dbReference>
<evidence type="ECO:0000313" key="11">
    <source>
        <dbReference type="EMBL" id="GGG01608.1"/>
    </source>
</evidence>
<keyword evidence="4" id="KW-0963">Cytoplasm</keyword>
<evidence type="ECO:0000313" key="12">
    <source>
        <dbReference type="Proteomes" id="UP000636949"/>
    </source>
</evidence>
<evidence type="ECO:0000256" key="4">
    <source>
        <dbReference type="ARBA" id="ARBA00022490"/>
    </source>
</evidence>
<comment type="caution">
    <text evidence="11">The sequence shown here is derived from an EMBL/GenBank/DDBJ whole genome shotgun (WGS) entry which is preliminary data.</text>
</comment>
<keyword evidence="8" id="KW-0067">ATP-binding</keyword>
<comment type="similarity">
    <text evidence="2">Belongs to the TsaE family.</text>
</comment>